<dbReference type="PROSITE" id="PS51450">
    <property type="entry name" value="LRR"/>
    <property type="match status" value="4"/>
</dbReference>
<dbReference type="PATRIC" id="fig|423471.3.peg.5444"/>
<dbReference type="InterPro" id="IPR032675">
    <property type="entry name" value="LRR_dom_sf"/>
</dbReference>
<evidence type="ECO:0000259" key="1">
    <source>
        <dbReference type="Pfam" id="PF03781"/>
    </source>
</evidence>
<accession>G5JEI8</accession>
<dbReference type="PANTHER" id="PTHR23150">
    <property type="entry name" value="SULFATASE MODIFYING FACTOR 1, 2"/>
    <property type="match status" value="1"/>
</dbReference>
<dbReference type="PANTHER" id="PTHR23150:SF19">
    <property type="entry name" value="FORMYLGLYCINE-GENERATING ENZYME"/>
    <property type="match status" value="1"/>
</dbReference>
<dbReference type="GO" id="GO:0004674">
    <property type="term" value="F:protein serine/threonine kinase activity"/>
    <property type="evidence" value="ECO:0007669"/>
    <property type="project" value="UniProtKB-KW"/>
</dbReference>
<dbReference type="InterPro" id="IPR051043">
    <property type="entry name" value="Sulfatase_Mod_Factor_Kinase"/>
</dbReference>
<dbReference type="InterPro" id="IPR005532">
    <property type="entry name" value="SUMF_dom"/>
</dbReference>
<proteinExistence type="predicted"/>
<gene>
    <name evidence="2" type="ORF">CWATWH0003_B175</name>
</gene>
<sequence>MLTIQRQIWNKSSKFESQQTEHLLLLELSNQDSFNNTYTLEISPFKPQASPERGKISEVIIAYPELRNLETNEQNKVIINNQNIGLKLVLFIKINVVTKHMNDENNGEKEVVSLKVSNQQGNSQLEEVFKINYTGSESVAQTYNSEVEEELKKYQEINLKKQDEPTEETNNNNVEMDALTANQPVNTPTIATQSLGIPIDALTIKLEELIRDQNDWTYEKKPFIDQQTALDLRVLDLSDHSLDNEDLSGLENFANIETLTLAENYITDLEFINHFTKLKYLTITGKTIKNQINWNLLQSLETINFNKNKFESNNNENQLLELKGFSQAQAISFLDNQININLKFDGLENLTHLSLKNNRLNYALSGLGLTKLETLIIESNTINQGLEMNGCDSLTSLRLTSNTIQEVLLLQKFSNLRELNIARNTINQVLNLQGFKDCYITTIEDNKVSNLECHGFDNLESLSIVNNTNLDTLNFEGFSKLKSLNLSRNHLVEVQFLEGITSKQLEKVVLDTNMIENIDSLSKFNTLIDISARNNNIISLSALMELSQLQRLDLSNNRVHQGNQLFQQWQQLTDLNLFNNQIEDLRFFVLLNSLKTLRLDGNPIISVRPLQALASHLETLTIGDITLTGNISEQLTKLPPIQQLETVTVNRKGKEIAKNKFTVFVREIPITKTVKLPVVSIPGGKYFMGEGNSRKQVKVESFWMSQTQITQEQWAAVAQLPKIKTDLNPSPSTVQGNQRPVEQVNWYEAQEFCQRLSKKIGEEIKLPTEEQWEYACRAGTTTPFHFGETLTDKLANYRADNTFAEESTGTYTGQTTDVGSFPPNGFGLYDMHGNVWEWCDSDYDNNNSNKVLRGGSWVNNLSDCRSAYRVNVDGGPGYRVSGIGFRVVVVRRT</sequence>
<dbReference type="EMBL" id="AESD01001030">
    <property type="protein sequence ID" value="EHJ09385.1"/>
    <property type="molecule type" value="Genomic_DNA"/>
</dbReference>
<dbReference type="Pfam" id="PF03781">
    <property type="entry name" value="FGE-sulfatase"/>
    <property type="match status" value="1"/>
</dbReference>
<name>G5JEI8_CROWT</name>
<dbReference type="SUPFAM" id="SSF52058">
    <property type="entry name" value="L domain-like"/>
    <property type="match status" value="2"/>
</dbReference>
<organism evidence="2 3">
    <name type="scientific">Crocosphaera watsonii WH 0003</name>
    <dbReference type="NCBI Taxonomy" id="423471"/>
    <lineage>
        <taxon>Bacteria</taxon>
        <taxon>Bacillati</taxon>
        <taxon>Cyanobacteriota</taxon>
        <taxon>Cyanophyceae</taxon>
        <taxon>Oscillatoriophycideae</taxon>
        <taxon>Chroococcales</taxon>
        <taxon>Aphanothecaceae</taxon>
        <taxon>Crocosphaera</taxon>
    </lineage>
</organism>
<dbReference type="Gene3D" id="3.90.1580.10">
    <property type="entry name" value="paralog of FGE (formylglycine-generating enzyme)"/>
    <property type="match status" value="1"/>
</dbReference>
<evidence type="ECO:0000313" key="2">
    <source>
        <dbReference type="EMBL" id="EHJ09385.1"/>
    </source>
</evidence>
<reference evidence="2 3" key="1">
    <citation type="journal article" date="2011" name="Front. Microbiol.">
        <title>Two Strains of Crocosphaera watsonii with Highly Conserved Genomes are Distinguished by Strain-Specific Features.</title>
        <authorList>
            <person name="Bench S.R."/>
            <person name="Ilikchyan I.N."/>
            <person name="Tripp H.J."/>
            <person name="Zehr J.P."/>
        </authorList>
    </citation>
    <scope>NUCLEOTIDE SEQUENCE [LARGE SCALE GENOMIC DNA]</scope>
    <source>
        <strain evidence="2 3">WH 0003</strain>
    </source>
</reference>
<comment type="caution">
    <text evidence="2">The sequence shown here is derived from an EMBL/GenBank/DDBJ whole genome shotgun (WGS) entry which is preliminary data.</text>
</comment>
<evidence type="ECO:0000313" key="3">
    <source>
        <dbReference type="Proteomes" id="UP000003477"/>
    </source>
</evidence>
<dbReference type="InterPro" id="IPR042095">
    <property type="entry name" value="SUMF_sf"/>
</dbReference>
<dbReference type="GeneID" id="88769528"/>
<dbReference type="GO" id="GO:0120147">
    <property type="term" value="F:formylglycine-generating oxidase activity"/>
    <property type="evidence" value="ECO:0007669"/>
    <property type="project" value="TreeGrafter"/>
</dbReference>
<dbReference type="RefSeq" id="WP_007313554.1">
    <property type="nucleotide sequence ID" value="NZ_AESD01001030.1"/>
</dbReference>
<dbReference type="Proteomes" id="UP000003477">
    <property type="component" value="Unassembled WGS sequence"/>
</dbReference>
<dbReference type="Gene3D" id="3.80.10.10">
    <property type="entry name" value="Ribonuclease Inhibitor"/>
    <property type="match status" value="3"/>
</dbReference>
<dbReference type="InterPro" id="IPR001611">
    <property type="entry name" value="Leu-rich_rpt"/>
</dbReference>
<feature type="domain" description="Sulfatase-modifying factor enzyme-like" evidence="1">
    <location>
        <begin position="678"/>
        <end position="888"/>
    </location>
</feature>
<protein>
    <submittedName>
        <fullName evidence="2">Serine/Threonine protein kinase</fullName>
    </submittedName>
</protein>
<dbReference type="InterPro" id="IPR016187">
    <property type="entry name" value="CTDL_fold"/>
</dbReference>
<dbReference type="AlphaFoldDB" id="G5JEI8"/>
<keyword evidence="2" id="KW-0418">Kinase</keyword>
<keyword evidence="2" id="KW-0723">Serine/threonine-protein kinase</keyword>
<dbReference type="SUPFAM" id="SSF56436">
    <property type="entry name" value="C-type lectin-like"/>
    <property type="match status" value="1"/>
</dbReference>
<keyword evidence="2" id="KW-0808">Transferase</keyword>